<feature type="region of interest" description="Disordered" evidence="7">
    <location>
        <begin position="1"/>
        <end position="23"/>
    </location>
</feature>
<evidence type="ECO:0000259" key="10">
    <source>
        <dbReference type="PROSITE" id="PS50885"/>
    </source>
</evidence>
<dbReference type="Pfam" id="PF00211">
    <property type="entry name" value="Guanylate_cyc"/>
    <property type="match status" value="1"/>
</dbReference>
<evidence type="ECO:0000256" key="1">
    <source>
        <dbReference type="ARBA" id="ARBA00004651"/>
    </source>
</evidence>
<feature type="compositionally biased region" description="Low complexity" evidence="7">
    <location>
        <begin position="526"/>
        <end position="537"/>
    </location>
</feature>
<sequence>MINRDGSTRAAGSAPWGSPLLGPADEKSTARRVRVQLLLTVPLLIANLIGITMVVVLAGFVLPGPTVFTQELLLVNSVFTPVCAALALAVGTAWGTVAGVRSMGWATDPEHVPTPAEQQVTVSAPRWMVLQQALLWTLTLTALTIVYGVLEPALIPKVVLAIGAAAIVVCANSYLIIEFALRPVTARVLAADPHRRRGIGVFGRTMLSWFVGVGVPVTLTMTVAIWALADPAVSKARLAVCMLCFGGSALVFGLILMAQVVAATVAPIKGVRQALRRVENGDLDAEIALYDGTELGELQSGFNTMVHGLRERAMIEDLFGKHVGHDVAMAAIASQPVLGGTETEAAALFIDIIGSTTMAATLPAPEIVGILNRFFDIVVDEVERHGGLLNKFEGDAALAVFGTPAPLDDLAGSALSCGRAIQRRLHGASDLDAGIGVAAGRVVAGNVGTHNRYEFTVIGDAVNEAARLCELSKQYDERLLTSATTLAAAADSESAQWILGETVTLRGRLKPTQVALPRLSERAEEGASAGRGSADVR</sequence>
<reference evidence="11 12" key="1">
    <citation type="submission" date="2022-10" db="EMBL/GenBank/DDBJ databases">
        <title>The complete genomes of actinobacterial strains from the NBC collection.</title>
        <authorList>
            <person name="Joergensen T.S."/>
            <person name="Alvarez Arevalo M."/>
            <person name="Sterndorff E.B."/>
            <person name="Faurdal D."/>
            <person name="Vuksanovic O."/>
            <person name="Mourched A.-S."/>
            <person name="Charusanti P."/>
            <person name="Shaw S."/>
            <person name="Blin K."/>
            <person name="Weber T."/>
        </authorList>
    </citation>
    <scope>NUCLEOTIDE SEQUENCE [LARGE SCALE GENOMIC DNA]</scope>
    <source>
        <strain evidence="11 12">NBC_01413</strain>
    </source>
</reference>
<keyword evidence="6 8" id="KW-0472">Membrane</keyword>
<feature type="transmembrane region" description="Helical" evidence="8">
    <location>
        <begin position="206"/>
        <end position="229"/>
    </location>
</feature>
<evidence type="ECO:0000313" key="12">
    <source>
        <dbReference type="Proteomes" id="UP001621418"/>
    </source>
</evidence>
<dbReference type="PROSITE" id="PS50125">
    <property type="entry name" value="GUANYLATE_CYCLASE_2"/>
    <property type="match status" value="1"/>
</dbReference>
<keyword evidence="4 8" id="KW-0812">Transmembrane</keyword>
<gene>
    <name evidence="11" type="ORF">OG308_04105</name>
</gene>
<feature type="transmembrane region" description="Helical" evidence="8">
    <location>
        <begin position="133"/>
        <end position="150"/>
    </location>
</feature>
<dbReference type="PROSITE" id="PS50885">
    <property type="entry name" value="HAMP"/>
    <property type="match status" value="1"/>
</dbReference>
<dbReference type="CDD" id="cd07302">
    <property type="entry name" value="CHD"/>
    <property type="match status" value="1"/>
</dbReference>
<evidence type="ECO:0000256" key="7">
    <source>
        <dbReference type="SAM" id="MobiDB-lite"/>
    </source>
</evidence>
<evidence type="ECO:0000256" key="3">
    <source>
        <dbReference type="ARBA" id="ARBA00022475"/>
    </source>
</evidence>
<dbReference type="Gene3D" id="3.30.70.1230">
    <property type="entry name" value="Nucleotide cyclase"/>
    <property type="match status" value="1"/>
</dbReference>
<feature type="domain" description="Guanylate cyclase" evidence="9">
    <location>
        <begin position="346"/>
        <end position="469"/>
    </location>
</feature>
<name>A0ABZ1NAT2_9NOCA</name>
<evidence type="ECO:0000256" key="6">
    <source>
        <dbReference type="ARBA" id="ARBA00023136"/>
    </source>
</evidence>
<dbReference type="Pfam" id="PF00672">
    <property type="entry name" value="HAMP"/>
    <property type="match status" value="1"/>
</dbReference>
<dbReference type="InterPro" id="IPR050697">
    <property type="entry name" value="Adenylyl/Guanylyl_Cyclase_3/4"/>
</dbReference>
<keyword evidence="3" id="KW-1003">Cell membrane</keyword>
<organism evidence="11 12">
    <name type="scientific">Nocardia salmonicida</name>
    <dbReference type="NCBI Taxonomy" id="53431"/>
    <lineage>
        <taxon>Bacteria</taxon>
        <taxon>Bacillati</taxon>
        <taxon>Actinomycetota</taxon>
        <taxon>Actinomycetes</taxon>
        <taxon>Mycobacteriales</taxon>
        <taxon>Nocardiaceae</taxon>
        <taxon>Nocardia</taxon>
    </lineage>
</organism>
<feature type="transmembrane region" description="Helical" evidence="8">
    <location>
        <begin position="37"/>
        <end position="61"/>
    </location>
</feature>
<accession>A0ABZ1NAT2</accession>
<dbReference type="SUPFAM" id="SSF55073">
    <property type="entry name" value="Nucleotide cyclase"/>
    <property type="match status" value="1"/>
</dbReference>
<dbReference type="SUPFAM" id="SSF158472">
    <property type="entry name" value="HAMP domain-like"/>
    <property type="match status" value="1"/>
</dbReference>
<proteinExistence type="inferred from homology"/>
<evidence type="ECO:0000256" key="4">
    <source>
        <dbReference type="ARBA" id="ARBA00022692"/>
    </source>
</evidence>
<feature type="transmembrane region" description="Helical" evidence="8">
    <location>
        <begin position="156"/>
        <end position="177"/>
    </location>
</feature>
<dbReference type="InterPro" id="IPR029787">
    <property type="entry name" value="Nucleotide_cyclase"/>
</dbReference>
<dbReference type="InterPro" id="IPR003660">
    <property type="entry name" value="HAMP_dom"/>
</dbReference>
<comment type="subcellular location">
    <subcellularLocation>
        <location evidence="1">Cell membrane</location>
        <topology evidence="1">Multi-pass membrane protein</topology>
    </subcellularLocation>
</comment>
<protein>
    <submittedName>
        <fullName evidence="11">Adenylate/guanylate cyclase domain-containing protein</fullName>
    </submittedName>
</protein>
<dbReference type="PANTHER" id="PTHR43081:SF17">
    <property type="entry name" value="BLL5647 PROTEIN"/>
    <property type="match status" value="1"/>
</dbReference>
<dbReference type="SMART" id="SM00044">
    <property type="entry name" value="CYCc"/>
    <property type="match status" value="1"/>
</dbReference>
<dbReference type="EMBL" id="CP109527">
    <property type="protein sequence ID" value="WTY37077.1"/>
    <property type="molecule type" value="Genomic_DNA"/>
</dbReference>
<keyword evidence="12" id="KW-1185">Reference proteome</keyword>
<evidence type="ECO:0000256" key="5">
    <source>
        <dbReference type="ARBA" id="ARBA00022989"/>
    </source>
</evidence>
<dbReference type="Gene3D" id="6.10.340.10">
    <property type="match status" value="1"/>
</dbReference>
<feature type="domain" description="HAMP" evidence="10">
    <location>
        <begin position="262"/>
        <end position="314"/>
    </location>
</feature>
<dbReference type="RefSeq" id="WP_357368034.1">
    <property type="nucleotide sequence ID" value="NZ_CP109527.1"/>
</dbReference>
<comment type="similarity">
    <text evidence="2">Belongs to the adenylyl cyclase class-3 family.</text>
</comment>
<keyword evidence="5 8" id="KW-1133">Transmembrane helix</keyword>
<evidence type="ECO:0000256" key="2">
    <source>
        <dbReference type="ARBA" id="ARBA00005381"/>
    </source>
</evidence>
<dbReference type="SMART" id="SM00304">
    <property type="entry name" value="HAMP"/>
    <property type="match status" value="1"/>
</dbReference>
<evidence type="ECO:0000313" key="11">
    <source>
        <dbReference type="EMBL" id="WTY37077.1"/>
    </source>
</evidence>
<dbReference type="InterPro" id="IPR001054">
    <property type="entry name" value="A/G_cyclase"/>
</dbReference>
<dbReference type="Proteomes" id="UP001621418">
    <property type="component" value="Chromosome"/>
</dbReference>
<evidence type="ECO:0000259" key="9">
    <source>
        <dbReference type="PROSITE" id="PS50125"/>
    </source>
</evidence>
<dbReference type="PANTHER" id="PTHR43081">
    <property type="entry name" value="ADENYLATE CYCLASE, TERMINAL-DIFFERENTIATION SPECIFIC-RELATED"/>
    <property type="match status" value="1"/>
</dbReference>
<evidence type="ECO:0000256" key="8">
    <source>
        <dbReference type="SAM" id="Phobius"/>
    </source>
</evidence>
<feature type="transmembrane region" description="Helical" evidence="8">
    <location>
        <begin position="73"/>
        <end position="94"/>
    </location>
</feature>
<feature type="region of interest" description="Disordered" evidence="7">
    <location>
        <begin position="516"/>
        <end position="537"/>
    </location>
</feature>
<feature type="transmembrane region" description="Helical" evidence="8">
    <location>
        <begin position="249"/>
        <end position="268"/>
    </location>
</feature>
<dbReference type="CDD" id="cd06225">
    <property type="entry name" value="HAMP"/>
    <property type="match status" value="1"/>
</dbReference>